<name>A0AAD7MH81_9AGAR</name>
<evidence type="ECO:0000313" key="1">
    <source>
        <dbReference type="EMBL" id="KAJ7717362.1"/>
    </source>
</evidence>
<organism evidence="1 2">
    <name type="scientific">Mycena maculata</name>
    <dbReference type="NCBI Taxonomy" id="230809"/>
    <lineage>
        <taxon>Eukaryota</taxon>
        <taxon>Fungi</taxon>
        <taxon>Dikarya</taxon>
        <taxon>Basidiomycota</taxon>
        <taxon>Agaricomycotina</taxon>
        <taxon>Agaricomycetes</taxon>
        <taxon>Agaricomycetidae</taxon>
        <taxon>Agaricales</taxon>
        <taxon>Marasmiineae</taxon>
        <taxon>Mycenaceae</taxon>
        <taxon>Mycena</taxon>
    </lineage>
</organism>
<accession>A0AAD7MH81</accession>
<dbReference type="Proteomes" id="UP001215280">
    <property type="component" value="Unassembled WGS sequence"/>
</dbReference>
<reference evidence="1" key="1">
    <citation type="submission" date="2023-03" db="EMBL/GenBank/DDBJ databases">
        <title>Massive genome expansion in bonnet fungi (Mycena s.s.) driven by repeated elements and novel gene families across ecological guilds.</title>
        <authorList>
            <consortium name="Lawrence Berkeley National Laboratory"/>
            <person name="Harder C.B."/>
            <person name="Miyauchi S."/>
            <person name="Viragh M."/>
            <person name="Kuo A."/>
            <person name="Thoen E."/>
            <person name="Andreopoulos B."/>
            <person name="Lu D."/>
            <person name="Skrede I."/>
            <person name="Drula E."/>
            <person name="Henrissat B."/>
            <person name="Morin E."/>
            <person name="Kohler A."/>
            <person name="Barry K."/>
            <person name="LaButti K."/>
            <person name="Morin E."/>
            <person name="Salamov A."/>
            <person name="Lipzen A."/>
            <person name="Mereny Z."/>
            <person name="Hegedus B."/>
            <person name="Baldrian P."/>
            <person name="Stursova M."/>
            <person name="Weitz H."/>
            <person name="Taylor A."/>
            <person name="Grigoriev I.V."/>
            <person name="Nagy L.G."/>
            <person name="Martin F."/>
            <person name="Kauserud H."/>
        </authorList>
    </citation>
    <scope>NUCLEOTIDE SEQUENCE</scope>
    <source>
        <strain evidence="1">CBHHK188m</strain>
    </source>
</reference>
<proteinExistence type="predicted"/>
<evidence type="ECO:0008006" key="3">
    <source>
        <dbReference type="Google" id="ProtNLM"/>
    </source>
</evidence>
<protein>
    <recommendedName>
        <fullName evidence="3">F-box domain-containing protein</fullName>
    </recommendedName>
</protein>
<dbReference type="EMBL" id="JARJLG010000319">
    <property type="protein sequence ID" value="KAJ7717362.1"/>
    <property type="molecule type" value="Genomic_DNA"/>
</dbReference>
<evidence type="ECO:0000313" key="2">
    <source>
        <dbReference type="Proteomes" id="UP001215280"/>
    </source>
</evidence>
<gene>
    <name evidence="1" type="ORF">DFH07DRAFT_785185</name>
</gene>
<dbReference type="AlphaFoldDB" id="A0AAD7MH81"/>
<comment type="caution">
    <text evidence="1">The sequence shown here is derived from an EMBL/GenBank/DDBJ whole genome shotgun (WGS) entry which is preliminary data.</text>
</comment>
<sequence length="377" mass="42104">MAPSWRSRPISLWLPNELITEIIEALTRSDRAALCRVSKLLHGLGVPVLYRVVKVTKLPQIETFCSAVLSNPMLTGLVQSFTVSAAGSHSFEEIIQYIAVSGTFPVQTSSSLSDLLRDPVRALSRLQYLSLDHEMMFKEQFDALLGCTFPSLASCDTWNQRTPIDTFAFFLARHSAMTYLRIHLGAKFESPFVIPLPSLQHFEGPVELIPWISTRRLRHARIDWGFFPKAHNIEASIVALGSLTCSDIPVVISSSWCGGNFLKIIDSVSRYIPHTKALITPASNLNDEQIVHVGNCLLRFTSLEFLSVESSSFLSMGRTECADYRTAAQNIGNLCPTLTAYLVGNEAWNNASGTWETFPSKEFRELCERSFGKFPDF</sequence>
<keyword evidence="2" id="KW-1185">Reference proteome</keyword>